<evidence type="ECO:0000313" key="4">
    <source>
        <dbReference type="Proteomes" id="UP000307999"/>
    </source>
</evidence>
<evidence type="ECO:0000313" key="3">
    <source>
        <dbReference type="EMBL" id="TKB44721.1"/>
    </source>
</evidence>
<feature type="domain" description="Solute-binding protein family 5" evidence="2">
    <location>
        <begin position="73"/>
        <end position="452"/>
    </location>
</feature>
<feature type="signal peptide" evidence="1">
    <location>
        <begin position="1"/>
        <end position="19"/>
    </location>
</feature>
<dbReference type="Gene3D" id="3.40.190.10">
    <property type="entry name" value="Periplasmic binding protein-like II"/>
    <property type="match status" value="1"/>
</dbReference>
<gene>
    <name evidence="3" type="ORF">E8M12_11200</name>
</gene>
<dbReference type="InterPro" id="IPR039424">
    <property type="entry name" value="SBP_5"/>
</dbReference>
<dbReference type="GO" id="GO:0030288">
    <property type="term" value="C:outer membrane-bounded periplasmic space"/>
    <property type="evidence" value="ECO:0007669"/>
    <property type="project" value="UniProtKB-ARBA"/>
</dbReference>
<evidence type="ECO:0000259" key="2">
    <source>
        <dbReference type="Pfam" id="PF00496"/>
    </source>
</evidence>
<dbReference type="AlphaFoldDB" id="A0A4V5NWN9"/>
<dbReference type="PIRSF" id="PIRSF002741">
    <property type="entry name" value="MppA"/>
    <property type="match status" value="1"/>
</dbReference>
<organism evidence="3 4">
    <name type="scientific">Thalassotalea mangrovi</name>
    <dbReference type="NCBI Taxonomy" id="2572245"/>
    <lineage>
        <taxon>Bacteria</taxon>
        <taxon>Pseudomonadati</taxon>
        <taxon>Pseudomonadota</taxon>
        <taxon>Gammaproteobacteria</taxon>
        <taxon>Alteromonadales</taxon>
        <taxon>Colwelliaceae</taxon>
        <taxon>Thalassotalea</taxon>
    </lineage>
</organism>
<reference evidence="3 4" key="1">
    <citation type="submission" date="2019-04" db="EMBL/GenBank/DDBJ databases">
        <title>Thalassotalea guangxiensis sp. nov., isolated from sediment of the coastal wetland.</title>
        <authorList>
            <person name="Zheng S."/>
            <person name="Zhang D."/>
        </authorList>
    </citation>
    <scope>NUCLEOTIDE SEQUENCE [LARGE SCALE GENOMIC DNA]</scope>
    <source>
        <strain evidence="3 4">ZS-4</strain>
    </source>
</reference>
<dbReference type="PANTHER" id="PTHR30290">
    <property type="entry name" value="PERIPLASMIC BINDING COMPONENT OF ABC TRANSPORTER"/>
    <property type="match status" value="1"/>
</dbReference>
<dbReference type="Gene3D" id="3.90.76.10">
    <property type="entry name" value="Dipeptide-binding Protein, Domain 1"/>
    <property type="match status" value="1"/>
</dbReference>
<dbReference type="CDD" id="cd08493">
    <property type="entry name" value="PBP2_DppA_like"/>
    <property type="match status" value="1"/>
</dbReference>
<dbReference type="InterPro" id="IPR030678">
    <property type="entry name" value="Peptide/Ni-bd"/>
</dbReference>
<dbReference type="GO" id="GO:0043190">
    <property type="term" value="C:ATP-binding cassette (ABC) transporter complex"/>
    <property type="evidence" value="ECO:0007669"/>
    <property type="project" value="InterPro"/>
</dbReference>
<dbReference type="GO" id="GO:0015833">
    <property type="term" value="P:peptide transport"/>
    <property type="evidence" value="ECO:0007669"/>
    <property type="project" value="TreeGrafter"/>
</dbReference>
<name>A0A4V5NWN9_9GAMM</name>
<keyword evidence="1" id="KW-0732">Signal</keyword>
<dbReference type="InterPro" id="IPR000914">
    <property type="entry name" value="SBP_5_dom"/>
</dbReference>
<proteinExistence type="predicted"/>
<accession>A0A4V5NWN9</accession>
<dbReference type="Proteomes" id="UP000307999">
    <property type="component" value="Unassembled WGS sequence"/>
</dbReference>
<dbReference type="EMBL" id="SWDB01000027">
    <property type="protein sequence ID" value="TKB44721.1"/>
    <property type="molecule type" value="Genomic_DNA"/>
</dbReference>
<dbReference type="SUPFAM" id="SSF53850">
    <property type="entry name" value="Periplasmic binding protein-like II"/>
    <property type="match status" value="1"/>
</dbReference>
<feature type="chain" id="PRO_5020652485" evidence="1">
    <location>
        <begin position="20"/>
        <end position="540"/>
    </location>
</feature>
<dbReference type="Gene3D" id="3.10.105.10">
    <property type="entry name" value="Dipeptide-binding Protein, Domain 3"/>
    <property type="match status" value="1"/>
</dbReference>
<evidence type="ECO:0000256" key="1">
    <source>
        <dbReference type="SAM" id="SignalP"/>
    </source>
</evidence>
<keyword evidence="4" id="KW-1185">Reference proteome</keyword>
<sequence length="540" mass="61610">MTGYLMLALLTLLSGCEPANTEDSIFTDGLVYCSEGSPTSFNPQLVTSGTTIDATTRQIYNRLLDFNRDNYQLEPSLARSWHVTNDGKKITFYLRKDVAFHQTRYFKPTRNLNADDVIFSFERILNKNNPFYRAARGNYPFFRGIKFEQLVEKVERIDDYTIRFILTRPDASFLSNLGAPFAVILSKEYADQLIAQNEPSMLSMLDYLPIGTGPFMYKEYRPNAFIRYQRHDQYWKHPVAIEKLIFNITPNNTGRLTKLLTHECDVISYPIAPQEIRSRDDLQLEEVTSFNVAFLAFNTIRPPFDNPLVRQAVSLAINREAIINAVYFDQAEIAHSLLPTASWAYNEPQTKLPYSIEQAKQLLADAGLEQGFTLDLWAIPVQRAYNPDARKMAKLIRSDLARIGINVNIITYEWSTFLRKLSDGEHQAALVGWSADHPDPDNFFTPLLSCSSARSGSNRSFWCNRNFDQLLAKALSTRNAKQRRDYYLQAQQLISEEFPLLPIAHAKRAQAKTSLVQGNILTPFGGITFADTKKLAGEKQ</sequence>
<dbReference type="PANTHER" id="PTHR30290:SF28">
    <property type="entry name" value="ABC TRANSPORTER PERIPLASMIC-BINDING PROTEIN SAPA-RELATED"/>
    <property type="match status" value="1"/>
</dbReference>
<dbReference type="OrthoDB" id="9801912at2"/>
<dbReference type="Pfam" id="PF00496">
    <property type="entry name" value="SBP_bac_5"/>
    <property type="match status" value="1"/>
</dbReference>
<dbReference type="GO" id="GO:1904680">
    <property type="term" value="F:peptide transmembrane transporter activity"/>
    <property type="evidence" value="ECO:0007669"/>
    <property type="project" value="TreeGrafter"/>
</dbReference>
<protein>
    <submittedName>
        <fullName evidence="3">ABC transporter substrate-binding protein</fullName>
    </submittedName>
</protein>
<comment type="caution">
    <text evidence="3">The sequence shown here is derived from an EMBL/GenBank/DDBJ whole genome shotgun (WGS) entry which is preliminary data.</text>
</comment>